<dbReference type="Pfam" id="PF00561">
    <property type="entry name" value="Abhydrolase_1"/>
    <property type="match status" value="1"/>
</dbReference>
<reference evidence="4" key="2">
    <citation type="submission" date="2020-02" db="EMBL/GenBank/DDBJ databases">
        <authorList>
            <person name="Matsumoto Y."/>
            <person name="Motooka D."/>
            <person name="Nakamura S."/>
        </authorList>
    </citation>
    <scope>NUCLEOTIDE SEQUENCE</scope>
    <source>
        <strain evidence="4">JCM 13671</strain>
    </source>
</reference>
<accession>A0A7I7Y742</accession>
<dbReference type="Gene3D" id="3.40.50.1820">
    <property type="entry name" value="alpha/beta hydrolase"/>
    <property type="match status" value="1"/>
</dbReference>
<keyword evidence="1 4" id="KW-0378">Hydrolase</keyword>
<proteinExistence type="inferred from homology"/>
<dbReference type="AlphaFoldDB" id="A0A7I7Y742"/>
<organism evidence="4 5">
    <name type="scientific">Mycolicibacterium confluentis</name>
    <dbReference type="NCBI Taxonomy" id="28047"/>
    <lineage>
        <taxon>Bacteria</taxon>
        <taxon>Bacillati</taxon>
        <taxon>Actinomycetota</taxon>
        <taxon>Actinomycetes</taxon>
        <taxon>Mycobacteriales</taxon>
        <taxon>Mycobacteriaceae</taxon>
        <taxon>Mycolicibacterium</taxon>
    </lineage>
</organism>
<keyword evidence="5" id="KW-1185">Reference proteome</keyword>
<dbReference type="PANTHER" id="PTHR22946">
    <property type="entry name" value="DIENELACTONE HYDROLASE DOMAIN-CONTAINING PROTEIN-RELATED"/>
    <property type="match status" value="1"/>
</dbReference>
<reference evidence="4" key="1">
    <citation type="journal article" date="2019" name="Emerg. Microbes Infect.">
        <title>Comprehensive subspecies identification of 175 nontuberculous mycobacteria species based on 7547 genomic profiles.</title>
        <authorList>
            <person name="Matsumoto Y."/>
            <person name="Kinjo T."/>
            <person name="Motooka D."/>
            <person name="Nabeya D."/>
            <person name="Jung N."/>
            <person name="Uechi K."/>
            <person name="Horii T."/>
            <person name="Iida T."/>
            <person name="Fujita J."/>
            <person name="Nakamura S."/>
        </authorList>
    </citation>
    <scope>NUCLEOTIDE SEQUENCE [LARGE SCALE GENOMIC DNA]</scope>
    <source>
        <strain evidence="4">JCM 13671</strain>
    </source>
</reference>
<dbReference type="PANTHER" id="PTHR22946:SF9">
    <property type="entry name" value="POLYKETIDE TRANSFERASE AF380"/>
    <property type="match status" value="1"/>
</dbReference>
<evidence type="ECO:0000313" key="4">
    <source>
        <dbReference type="EMBL" id="BBZ36872.1"/>
    </source>
</evidence>
<feature type="domain" description="AB hydrolase-1" evidence="3">
    <location>
        <begin position="34"/>
        <end position="156"/>
    </location>
</feature>
<comment type="similarity">
    <text evidence="2">Belongs to the AB hydrolase superfamily. FUS2 hydrolase family.</text>
</comment>
<evidence type="ECO:0000256" key="1">
    <source>
        <dbReference type="ARBA" id="ARBA00022801"/>
    </source>
</evidence>
<dbReference type="InterPro" id="IPR029058">
    <property type="entry name" value="AB_hydrolase_fold"/>
</dbReference>
<protein>
    <submittedName>
        <fullName evidence="4">Alpha/beta hydrolase</fullName>
    </submittedName>
</protein>
<gene>
    <name evidence="4" type="ORF">MCNF_54770</name>
</gene>
<evidence type="ECO:0000256" key="2">
    <source>
        <dbReference type="ARBA" id="ARBA00038115"/>
    </source>
</evidence>
<dbReference type="InterPro" id="IPR000073">
    <property type="entry name" value="AB_hydrolase_1"/>
</dbReference>
<name>A0A7I7Y742_9MYCO</name>
<dbReference type="SUPFAM" id="SSF53474">
    <property type="entry name" value="alpha/beta-Hydrolases"/>
    <property type="match status" value="1"/>
</dbReference>
<evidence type="ECO:0000313" key="5">
    <source>
        <dbReference type="Proteomes" id="UP000466931"/>
    </source>
</evidence>
<dbReference type="InterPro" id="IPR050261">
    <property type="entry name" value="FrsA_esterase"/>
</dbReference>
<dbReference type="GO" id="GO:0052689">
    <property type="term" value="F:carboxylic ester hydrolase activity"/>
    <property type="evidence" value="ECO:0007669"/>
    <property type="project" value="UniProtKB-ARBA"/>
</dbReference>
<dbReference type="RefSeq" id="WP_085150299.1">
    <property type="nucleotide sequence ID" value="NZ_AP022612.1"/>
</dbReference>
<evidence type="ECO:0000259" key="3">
    <source>
        <dbReference type="Pfam" id="PF00561"/>
    </source>
</evidence>
<dbReference type="OrthoDB" id="5902829at2"/>
<dbReference type="EMBL" id="AP022612">
    <property type="protein sequence ID" value="BBZ36872.1"/>
    <property type="molecule type" value="Genomic_DNA"/>
</dbReference>
<sequence length="314" mass="33538">MTSAAHQIQSGGDTIAARHFVATTDALAGPAGRPCVVMAHGLGATQDSGLFEFAEALADAGTDVVTFDYRHFAESSGQPRQLISLPRQIADYHAVIDYARRLENVDPERIVAWGVSLSGGHVIRVAADDPRLAAVISLTPATDGLPVVAHMLRTLGPRYLLRVMAYGVRDVAAKLLRRPPVLIPIVGAPGEVAGLGAEGAVEGMYNIAGPTWRNEFTARLVLAMGGYRPITSAKNVTCPALVQIGDQDRTAPPAPATSAATRMRATVHHYPCDHFDVYPGNRWHDRVVKDQIAFLRSVLAPSRAESLIPFSAEA</sequence>
<dbReference type="Proteomes" id="UP000466931">
    <property type="component" value="Chromosome"/>
</dbReference>